<comment type="caution">
    <text evidence="10">The sequence shown here is derived from an EMBL/GenBank/DDBJ whole genome shotgun (WGS) entry which is preliminary data.</text>
</comment>
<feature type="region of interest" description="Disordered" evidence="8">
    <location>
        <begin position="322"/>
        <end position="382"/>
    </location>
</feature>
<feature type="coiled-coil region" evidence="7">
    <location>
        <begin position="215"/>
        <end position="242"/>
    </location>
</feature>
<evidence type="ECO:0000313" key="11">
    <source>
        <dbReference type="Proteomes" id="UP001161017"/>
    </source>
</evidence>
<dbReference type="GO" id="GO:0045944">
    <property type="term" value="P:positive regulation of transcription by RNA polymerase II"/>
    <property type="evidence" value="ECO:0007669"/>
    <property type="project" value="TreeGrafter"/>
</dbReference>
<dbReference type="SUPFAM" id="SSF57850">
    <property type="entry name" value="RING/U-box"/>
    <property type="match status" value="1"/>
</dbReference>
<proteinExistence type="predicted"/>
<evidence type="ECO:0000313" key="10">
    <source>
        <dbReference type="EMBL" id="MDI1487990.1"/>
    </source>
</evidence>
<keyword evidence="2" id="KW-0963">Cytoplasm</keyword>
<feature type="compositionally biased region" description="Basic and acidic residues" evidence="8">
    <location>
        <begin position="489"/>
        <end position="511"/>
    </location>
</feature>
<organism evidence="10 11">
    <name type="scientific">Ramalina farinacea</name>
    <dbReference type="NCBI Taxonomy" id="258253"/>
    <lineage>
        <taxon>Eukaryota</taxon>
        <taxon>Fungi</taxon>
        <taxon>Dikarya</taxon>
        <taxon>Ascomycota</taxon>
        <taxon>Pezizomycotina</taxon>
        <taxon>Lecanoromycetes</taxon>
        <taxon>OSLEUM clade</taxon>
        <taxon>Lecanoromycetidae</taxon>
        <taxon>Lecanorales</taxon>
        <taxon>Lecanorineae</taxon>
        <taxon>Ramalinaceae</taxon>
        <taxon>Ramalina</taxon>
    </lineage>
</organism>
<dbReference type="InterPro" id="IPR013083">
    <property type="entry name" value="Znf_RING/FYVE/PHD"/>
</dbReference>
<dbReference type="Pfam" id="PF00097">
    <property type="entry name" value="zf-C3HC4"/>
    <property type="match status" value="1"/>
</dbReference>
<keyword evidence="5" id="KW-0862">Zinc</keyword>
<feature type="compositionally biased region" description="Polar residues" evidence="8">
    <location>
        <begin position="626"/>
        <end position="640"/>
    </location>
</feature>
<feature type="compositionally biased region" description="Basic residues" evidence="8">
    <location>
        <begin position="64"/>
        <end position="76"/>
    </location>
</feature>
<keyword evidence="4 6" id="KW-0863">Zinc-finger</keyword>
<feature type="compositionally biased region" description="Low complexity" evidence="8">
    <location>
        <begin position="544"/>
        <end position="554"/>
    </location>
</feature>
<dbReference type="EMBL" id="JAPUFD010000006">
    <property type="protein sequence ID" value="MDI1487990.1"/>
    <property type="molecule type" value="Genomic_DNA"/>
</dbReference>
<feature type="region of interest" description="Disordered" evidence="8">
    <location>
        <begin position="584"/>
        <end position="664"/>
    </location>
</feature>
<feature type="compositionally biased region" description="Polar residues" evidence="8">
    <location>
        <begin position="1"/>
        <end position="35"/>
    </location>
</feature>
<dbReference type="AlphaFoldDB" id="A0AA43QK58"/>
<dbReference type="InterPro" id="IPR001841">
    <property type="entry name" value="Znf_RING"/>
</dbReference>
<sequence>MSSNQAVSLSTSKNAYQSAQASSPLHSNISSPTTESYGQRRSGGSGSFGSASNVRSSSGPRNKQQLRKQHKGQRRPRLADEDASAESATNCPICLSQPVAPRMAKCGHIFCLPCLIRYMHSVDESAPIPEKKARWKKCPICYDIIYISESRPVCWFTGQEGERPQEGADVVLRLLMRRSGSVLALPRDGAEMLEDSEDIPWYFAAEVMDYARIMKGSEDYMMEEYEKEVEELQQQEKEDELMFGDDVQWTRKAVASIREASEKVKGMGNPPQAPKQPNERKARRPPIEYRTDAADGFDHHAIQHAKNSGQSTSRASIITQYERSGSSHLRKAPSNDPKNRTNATKNDSSNGETSESSRSISTSAPSTAMTTPSFPRDRSMAASHNTHADSPYFFYEALLHFYLSPLDIRILRAAFGDYSSFPTTILPRVERVSTGHIIDDDLRKRAKYLAHLPHGCEVGFLECNWTDVVSQDILAGFAPEIERRRKKNNEKAAREEKERVRAEKEEDDKRWAAARRKKPSLSHDVGSEAEFQPLPEQSTNDLGSVSSSPPWSSSRAQQGSVFASLASPSTSPNTAKTVWGTRIIPASSPPMTATQLPETDMPGNDGWLQDWEQDLMREEELVAQIEATSFEPSSSKQVNTSAASGKKKKGKKITLMSTNVRRGA</sequence>
<dbReference type="Gene3D" id="3.30.40.10">
    <property type="entry name" value="Zinc/RING finger domain, C3HC4 (zinc finger)"/>
    <property type="match status" value="1"/>
</dbReference>
<dbReference type="PROSITE" id="PS00518">
    <property type="entry name" value="ZF_RING_1"/>
    <property type="match status" value="1"/>
</dbReference>
<dbReference type="PANTHER" id="PTHR12983">
    <property type="entry name" value="RING FINGER 10 FAMILY MEMBER"/>
    <property type="match status" value="1"/>
</dbReference>
<protein>
    <recommendedName>
        <fullName evidence="9">RING-type domain-containing protein</fullName>
    </recommendedName>
</protein>
<feature type="compositionally biased region" description="Polar residues" evidence="8">
    <location>
        <begin position="655"/>
        <end position="664"/>
    </location>
</feature>
<dbReference type="Proteomes" id="UP001161017">
    <property type="component" value="Unassembled WGS sequence"/>
</dbReference>
<evidence type="ECO:0000256" key="2">
    <source>
        <dbReference type="ARBA" id="ARBA00022490"/>
    </source>
</evidence>
<name>A0AA43QK58_9LECA</name>
<gene>
    <name evidence="10" type="ORF">OHK93_007264</name>
</gene>
<evidence type="ECO:0000256" key="5">
    <source>
        <dbReference type="ARBA" id="ARBA00022833"/>
    </source>
</evidence>
<feature type="region of interest" description="Disordered" evidence="8">
    <location>
        <begin position="1"/>
        <end position="83"/>
    </location>
</feature>
<feature type="region of interest" description="Disordered" evidence="8">
    <location>
        <begin position="485"/>
        <end position="556"/>
    </location>
</feature>
<keyword evidence="11" id="KW-1185">Reference proteome</keyword>
<dbReference type="GO" id="GO:0008270">
    <property type="term" value="F:zinc ion binding"/>
    <property type="evidence" value="ECO:0007669"/>
    <property type="project" value="UniProtKB-KW"/>
</dbReference>
<evidence type="ECO:0000256" key="1">
    <source>
        <dbReference type="ARBA" id="ARBA00004496"/>
    </source>
</evidence>
<evidence type="ECO:0000256" key="6">
    <source>
        <dbReference type="PROSITE-ProRule" id="PRU00175"/>
    </source>
</evidence>
<feature type="region of interest" description="Disordered" evidence="8">
    <location>
        <begin position="261"/>
        <end position="284"/>
    </location>
</feature>
<dbReference type="SMART" id="SM00184">
    <property type="entry name" value="RING"/>
    <property type="match status" value="1"/>
</dbReference>
<reference evidence="10" key="1">
    <citation type="journal article" date="2023" name="Genome Biol. Evol.">
        <title>First Whole Genome Sequence and Flow Cytometry Genome Size Data for the Lichen-Forming Fungus Ramalina farinacea (Ascomycota).</title>
        <authorList>
            <person name="Llewellyn T."/>
            <person name="Mian S."/>
            <person name="Hill R."/>
            <person name="Leitch I.J."/>
            <person name="Gaya E."/>
        </authorList>
    </citation>
    <scope>NUCLEOTIDE SEQUENCE</scope>
    <source>
        <strain evidence="10">LIQ254RAFAR</strain>
    </source>
</reference>
<evidence type="ECO:0000256" key="8">
    <source>
        <dbReference type="SAM" id="MobiDB-lite"/>
    </source>
</evidence>
<dbReference type="CDD" id="cd16536">
    <property type="entry name" value="RING-HC_RNF10"/>
    <property type="match status" value="1"/>
</dbReference>
<feature type="compositionally biased region" description="Low complexity" evidence="8">
    <location>
        <begin position="348"/>
        <end position="373"/>
    </location>
</feature>
<comment type="subcellular location">
    <subcellularLocation>
        <location evidence="1">Cytoplasm</location>
    </subcellularLocation>
</comment>
<evidence type="ECO:0000256" key="3">
    <source>
        <dbReference type="ARBA" id="ARBA00022723"/>
    </source>
</evidence>
<feature type="compositionally biased region" description="Polar residues" evidence="8">
    <location>
        <begin position="53"/>
        <end position="63"/>
    </location>
</feature>
<feature type="domain" description="RING-type" evidence="9">
    <location>
        <begin position="91"/>
        <end position="141"/>
    </location>
</feature>
<evidence type="ECO:0000256" key="4">
    <source>
        <dbReference type="ARBA" id="ARBA00022771"/>
    </source>
</evidence>
<accession>A0AA43QK58</accession>
<dbReference type="GO" id="GO:0005737">
    <property type="term" value="C:cytoplasm"/>
    <property type="evidence" value="ECO:0007669"/>
    <property type="project" value="UniProtKB-SubCell"/>
</dbReference>
<evidence type="ECO:0000259" key="9">
    <source>
        <dbReference type="PROSITE" id="PS50089"/>
    </source>
</evidence>
<evidence type="ECO:0000256" key="7">
    <source>
        <dbReference type="SAM" id="Coils"/>
    </source>
</evidence>
<dbReference type="PROSITE" id="PS50089">
    <property type="entry name" value="ZF_RING_2"/>
    <property type="match status" value="1"/>
</dbReference>
<dbReference type="InterPro" id="IPR017907">
    <property type="entry name" value="Znf_RING_CS"/>
</dbReference>
<dbReference type="InterPro" id="IPR039739">
    <property type="entry name" value="MAG2/RNF10"/>
</dbReference>
<dbReference type="GO" id="GO:0000976">
    <property type="term" value="F:transcription cis-regulatory region binding"/>
    <property type="evidence" value="ECO:0007669"/>
    <property type="project" value="TreeGrafter"/>
</dbReference>
<dbReference type="PANTHER" id="PTHR12983:SF9">
    <property type="entry name" value="E3 UBIQUITIN-PROTEIN LIGASE RNF10"/>
    <property type="match status" value="1"/>
</dbReference>
<keyword evidence="3" id="KW-0479">Metal-binding</keyword>
<keyword evidence="7" id="KW-0175">Coiled coil</keyword>
<dbReference type="InterPro" id="IPR018957">
    <property type="entry name" value="Znf_C3HC4_RING-type"/>
</dbReference>